<dbReference type="SUPFAM" id="SSF51735">
    <property type="entry name" value="NAD(P)-binding Rossmann-fold domains"/>
    <property type="match status" value="1"/>
</dbReference>
<dbReference type="InterPro" id="IPR036291">
    <property type="entry name" value="NAD(P)-bd_dom_sf"/>
</dbReference>
<dbReference type="GO" id="GO:0051287">
    <property type="term" value="F:NAD binding"/>
    <property type="evidence" value="ECO:0007669"/>
    <property type="project" value="InterPro"/>
</dbReference>
<comment type="catalytic activity">
    <reaction evidence="7">
        <text>3-hydroxy-2-methylpropanoate + NAD(+) = 2-methyl-3-oxopropanoate + NADH + H(+)</text>
        <dbReference type="Rhea" id="RHEA:17681"/>
        <dbReference type="ChEBI" id="CHEBI:11805"/>
        <dbReference type="ChEBI" id="CHEBI:15378"/>
        <dbReference type="ChEBI" id="CHEBI:57540"/>
        <dbReference type="ChEBI" id="CHEBI:57700"/>
        <dbReference type="ChEBI" id="CHEBI:57945"/>
        <dbReference type="EC" id="1.1.1.31"/>
    </reaction>
</comment>
<dbReference type="Proteomes" id="UP000030693">
    <property type="component" value="Unassembled WGS sequence"/>
</dbReference>
<dbReference type="GO" id="GO:0008442">
    <property type="term" value="F:3-hydroxyisobutyrate dehydrogenase activity"/>
    <property type="evidence" value="ECO:0007669"/>
    <property type="project" value="UniProtKB-EC"/>
</dbReference>
<dbReference type="PANTHER" id="PTHR22981:SF7">
    <property type="entry name" value="3-HYDROXYISOBUTYRATE DEHYDROGENASE, MITOCHONDRIAL"/>
    <property type="match status" value="1"/>
</dbReference>
<evidence type="ECO:0000313" key="11">
    <source>
        <dbReference type="Proteomes" id="UP000030693"/>
    </source>
</evidence>
<dbReference type="GO" id="GO:0050661">
    <property type="term" value="F:NADP binding"/>
    <property type="evidence" value="ECO:0007669"/>
    <property type="project" value="InterPro"/>
</dbReference>
<dbReference type="InterPro" id="IPR008927">
    <property type="entry name" value="6-PGluconate_DH-like_C_sf"/>
</dbReference>
<dbReference type="InterPro" id="IPR006115">
    <property type="entry name" value="6PGDH_NADP-bd"/>
</dbReference>
<protein>
    <recommendedName>
        <fullName evidence="3">3-hydroxyisobutyrate dehydrogenase</fullName>
        <ecNumber evidence="3">1.1.1.31</ecNumber>
    </recommendedName>
</protein>
<comment type="pathway">
    <text evidence="1">Amino-acid degradation; L-valine degradation.</text>
</comment>
<keyword evidence="4" id="KW-0101">Branched-chain amino acid catabolism</keyword>
<evidence type="ECO:0000313" key="10">
    <source>
        <dbReference type="EMBL" id="KCV73009.1"/>
    </source>
</evidence>
<dbReference type="AlphaFoldDB" id="A0A058ZF85"/>
<dbReference type="InterPro" id="IPR013328">
    <property type="entry name" value="6PGD_dom2"/>
</dbReference>
<dbReference type="GO" id="GO:0006574">
    <property type="term" value="P:L-valine catabolic process"/>
    <property type="evidence" value="ECO:0007669"/>
    <property type="project" value="TreeGrafter"/>
</dbReference>
<keyword evidence="5" id="KW-0560">Oxidoreductase</keyword>
<feature type="domain" description="6-phosphogluconate dehydrogenase NADP-binding" evidence="8">
    <location>
        <begin position="24"/>
        <end position="119"/>
    </location>
</feature>
<accession>A0A058ZF85</accession>
<dbReference type="GeneID" id="20525284"/>
<evidence type="ECO:0000259" key="8">
    <source>
        <dbReference type="Pfam" id="PF03446"/>
    </source>
</evidence>
<dbReference type="OMA" id="NNMMLFI"/>
<evidence type="ECO:0000256" key="7">
    <source>
        <dbReference type="ARBA" id="ARBA00049197"/>
    </source>
</evidence>
<evidence type="ECO:0000259" key="9">
    <source>
        <dbReference type="Pfam" id="PF14833"/>
    </source>
</evidence>
<keyword evidence="6" id="KW-0520">NAD</keyword>
<dbReference type="EMBL" id="KB932201">
    <property type="protein sequence ID" value="KCV73009.1"/>
    <property type="molecule type" value="Genomic_DNA"/>
</dbReference>
<comment type="similarity">
    <text evidence="2">Belongs to the HIBADH-related family. 3-hydroxyisobutyrate dehydrogenase subfamily.</text>
</comment>
<feature type="domain" description="3-hydroxyisobutyrate dehydrogenase-like NAD-binding" evidence="9">
    <location>
        <begin position="126"/>
        <end position="255"/>
    </location>
</feature>
<evidence type="ECO:0000256" key="3">
    <source>
        <dbReference type="ARBA" id="ARBA00012991"/>
    </source>
</evidence>
<proteinExistence type="inferred from homology"/>
<dbReference type="eggNOG" id="KOG0409">
    <property type="taxonomic scope" value="Eukaryota"/>
</dbReference>
<reference evidence="10" key="1">
    <citation type="submission" date="2013-04" db="EMBL/GenBank/DDBJ databases">
        <title>The Genome Sequence of Fonticula alba ATCC 38817.</title>
        <authorList>
            <consortium name="The Broad Institute Genomics Platform"/>
            <person name="Russ C."/>
            <person name="Cuomo C."/>
            <person name="Burger G."/>
            <person name="Gray M.W."/>
            <person name="Holland P.W.H."/>
            <person name="King N."/>
            <person name="Lang F.B.F."/>
            <person name="Roger A.J."/>
            <person name="Ruiz-Trillo I."/>
            <person name="Brown M."/>
            <person name="Walker B."/>
            <person name="Young S."/>
            <person name="Zeng Q."/>
            <person name="Gargeya S."/>
            <person name="Fitzgerald M."/>
            <person name="Haas B."/>
            <person name="Abouelleil A."/>
            <person name="Allen A.W."/>
            <person name="Alvarado L."/>
            <person name="Arachchi H.M."/>
            <person name="Berlin A.M."/>
            <person name="Chapman S.B."/>
            <person name="Gainer-Dewar J."/>
            <person name="Goldberg J."/>
            <person name="Griggs A."/>
            <person name="Gujja S."/>
            <person name="Hansen M."/>
            <person name="Howarth C."/>
            <person name="Imamovic A."/>
            <person name="Ireland A."/>
            <person name="Larimer J."/>
            <person name="McCowan C."/>
            <person name="Murphy C."/>
            <person name="Pearson M."/>
            <person name="Poon T.W."/>
            <person name="Priest M."/>
            <person name="Roberts A."/>
            <person name="Saif S."/>
            <person name="Shea T."/>
            <person name="Sisk P."/>
            <person name="Sykes S."/>
            <person name="Wortman J."/>
            <person name="Nusbaum C."/>
            <person name="Birren B."/>
        </authorList>
    </citation>
    <scope>NUCLEOTIDE SEQUENCE [LARGE SCALE GENOMIC DNA]</scope>
    <source>
        <strain evidence="10">ATCC 38817</strain>
    </source>
</reference>
<dbReference type="Pfam" id="PF14833">
    <property type="entry name" value="NAD_binding_11"/>
    <property type="match status" value="1"/>
</dbReference>
<dbReference type="OrthoDB" id="435038at2759"/>
<dbReference type="Gene3D" id="3.40.50.720">
    <property type="entry name" value="NAD(P)-binding Rossmann-like Domain"/>
    <property type="match status" value="1"/>
</dbReference>
<evidence type="ECO:0000256" key="6">
    <source>
        <dbReference type="ARBA" id="ARBA00023027"/>
    </source>
</evidence>
<dbReference type="Gene3D" id="1.10.1040.10">
    <property type="entry name" value="N-(1-d-carboxylethyl)-l-norvaline Dehydrogenase, domain 2"/>
    <property type="match status" value="1"/>
</dbReference>
<sequence>MLPTPAHVRAVYTGSDLAAAGAAVAAGAPVSSSEVVPGAGLLDIAQAGTILMDCSTIDPASAGTLSAAARERGLRALDAPVSGGVTGAAAGTLTFMLGGSPDDAAAVDPLLASMGKARLHCGDLPGSGQAAKLCNNMLLAVTMVGAAEAMKLGAHLGLDSARLAGVLNVSTGRSWSTDTYNPAPGALANENLPANRDYAGGFANVLMNKDLGLALSAARREDVATPISDLAGRIYATLAEDPAYRGLDFGSVYKWLGSQKRADCSAAEAQEKKVSC</sequence>
<dbReference type="Pfam" id="PF03446">
    <property type="entry name" value="NAD_binding_2"/>
    <property type="match status" value="1"/>
</dbReference>
<keyword evidence="11" id="KW-1185">Reference proteome</keyword>
<dbReference type="STRING" id="691883.A0A058ZF85"/>
<evidence type="ECO:0000256" key="2">
    <source>
        <dbReference type="ARBA" id="ARBA00006013"/>
    </source>
</evidence>
<gene>
    <name evidence="10" type="ORF">H696_00559</name>
</gene>
<evidence type="ECO:0000256" key="5">
    <source>
        <dbReference type="ARBA" id="ARBA00023002"/>
    </source>
</evidence>
<dbReference type="FunFam" id="1.10.1040.10:FF:000006">
    <property type="entry name" value="3-hydroxyisobutyrate dehydrogenase"/>
    <property type="match status" value="1"/>
</dbReference>
<name>A0A058ZF85_FONAL</name>
<evidence type="ECO:0000256" key="4">
    <source>
        <dbReference type="ARBA" id="ARBA00022456"/>
    </source>
</evidence>
<dbReference type="GO" id="GO:0005739">
    <property type="term" value="C:mitochondrion"/>
    <property type="evidence" value="ECO:0007669"/>
    <property type="project" value="TreeGrafter"/>
</dbReference>
<evidence type="ECO:0000256" key="1">
    <source>
        <dbReference type="ARBA" id="ARBA00005109"/>
    </source>
</evidence>
<organism evidence="10">
    <name type="scientific">Fonticula alba</name>
    <name type="common">Slime mold</name>
    <dbReference type="NCBI Taxonomy" id="691883"/>
    <lineage>
        <taxon>Eukaryota</taxon>
        <taxon>Rotosphaerida</taxon>
        <taxon>Fonticulaceae</taxon>
        <taxon>Fonticula</taxon>
    </lineage>
</organism>
<dbReference type="SUPFAM" id="SSF48179">
    <property type="entry name" value="6-phosphogluconate dehydrogenase C-terminal domain-like"/>
    <property type="match status" value="1"/>
</dbReference>
<dbReference type="EC" id="1.1.1.31" evidence="3"/>
<dbReference type="PANTHER" id="PTHR22981">
    <property type="entry name" value="3-HYDROXYISOBUTYRATE DEHYDROGENASE-RELATED"/>
    <property type="match status" value="1"/>
</dbReference>
<dbReference type="RefSeq" id="XP_009492710.1">
    <property type="nucleotide sequence ID" value="XM_009494435.1"/>
</dbReference>
<dbReference type="InterPro" id="IPR029154">
    <property type="entry name" value="HIBADH-like_NADP-bd"/>
</dbReference>